<name>A0A7W9W8J9_ARMRO</name>
<dbReference type="AlphaFoldDB" id="A0A7W9W8J9"/>
<gene>
    <name evidence="1" type="ORF">HNQ39_004142</name>
</gene>
<accession>A0A7W9W8J9</accession>
<evidence type="ECO:0000313" key="1">
    <source>
        <dbReference type="EMBL" id="MBB6052321.1"/>
    </source>
</evidence>
<comment type="caution">
    <text evidence="1">The sequence shown here is derived from an EMBL/GenBank/DDBJ whole genome shotgun (WGS) entry which is preliminary data.</text>
</comment>
<dbReference type="Proteomes" id="UP000520814">
    <property type="component" value="Unassembled WGS sequence"/>
</dbReference>
<reference evidence="1 2" key="1">
    <citation type="submission" date="2020-08" db="EMBL/GenBank/DDBJ databases">
        <title>Genomic Encyclopedia of Type Strains, Phase IV (KMG-IV): sequencing the most valuable type-strain genomes for metagenomic binning, comparative biology and taxonomic classification.</title>
        <authorList>
            <person name="Goeker M."/>
        </authorList>
    </citation>
    <scope>NUCLEOTIDE SEQUENCE [LARGE SCALE GENOMIC DNA]</scope>
    <source>
        <strain evidence="1 2">DSM 23562</strain>
    </source>
</reference>
<protein>
    <submittedName>
        <fullName evidence="1">Uncharacterized protein</fullName>
    </submittedName>
</protein>
<proteinExistence type="predicted"/>
<sequence length="160" mass="17711">MPRFTVWLPAVGSTLLLLIALRGARAGFSPSTSHAPRTPVDQQFIQCSTVLMLLEQGRSEAALRLLERQSHLPLHITKETPLSSEVSPATQVILLCQDLIKEAEQAKAKGQPDQAKTILRQCKTLSHRIRVTDSESELHRQVATALDRMTSRAETLLLTP</sequence>
<dbReference type="RefSeq" id="WP_184201148.1">
    <property type="nucleotide sequence ID" value="NZ_JACHGW010000004.1"/>
</dbReference>
<keyword evidence="2" id="KW-1185">Reference proteome</keyword>
<evidence type="ECO:0000313" key="2">
    <source>
        <dbReference type="Proteomes" id="UP000520814"/>
    </source>
</evidence>
<dbReference type="EMBL" id="JACHGW010000004">
    <property type="protein sequence ID" value="MBB6052321.1"/>
    <property type="molecule type" value="Genomic_DNA"/>
</dbReference>
<organism evidence="1 2">
    <name type="scientific">Armatimonas rosea</name>
    <dbReference type="NCBI Taxonomy" id="685828"/>
    <lineage>
        <taxon>Bacteria</taxon>
        <taxon>Bacillati</taxon>
        <taxon>Armatimonadota</taxon>
        <taxon>Armatimonadia</taxon>
        <taxon>Armatimonadales</taxon>
        <taxon>Armatimonadaceae</taxon>
        <taxon>Armatimonas</taxon>
    </lineage>
</organism>